<dbReference type="Proteomes" id="UP000030651">
    <property type="component" value="Unassembled WGS sequence"/>
</dbReference>
<sequence>MTMNLLDLPPELIGRILELSTAPDFENLMVTCKAVYACGTSILGSHNNRRRQWSRFIVLDQDPRESWALVYRNMAHPNVAEYARFADFRAATLSVLNNNMGARSYELSASALQDLGALVSCMQFLPEAVRERNYLPYWLDRVAEYPNTYASDILWDWSLILLIIQLKYVTRLTLPSDWLDTRGFMAAAEMGLEDQHKLDLLTALTIIMRGTHKPEADAPLACCKIIRSLGLDATPTFLSSMSPLLAMKSVAEFHATGLFGQVENSHQLPSLPYTWPYTDLKSPLQRLELLDCNIDGESLGALLAQTPYLRIFRYSHVPEVIPDRPSYWDLVEEAMANPEDLDLKELAIEEYRRSTWNVAAFVDTIAKYCGNQLIELAITFGDRCKKFGIKNPVTNMKDFTRLEHAELEVAIFGGSDDLPTFTQLESREINVPKLVEILPSSLKTLQLFDGFQCEPEAVVALMRDFAAGRDWLLADLEEISYRYRDYYERSDPRPYYSAIERQADAQGISYSSGPSIQPHWTRAFGKDNGVFNTA</sequence>
<dbReference type="eggNOG" id="ENOG502SMZK">
    <property type="taxonomic scope" value="Eukaryota"/>
</dbReference>
<dbReference type="RefSeq" id="XP_007837416.1">
    <property type="nucleotide sequence ID" value="XM_007839225.1"/>
</dbReference>
<proteinExistence type="predicted"/>
<dbReference type="HOGENOM" id="CLU_038735_0_0_1"/>
<dbReference type="STRING" id="1229662.W3WZL7"/>
<dbReference type="InterPro" id="IPR001810">
    <property type="entry name" value="F-box_dom"/>
</dbReference>
<organism evidence="2 3">
    <name type="scientific">Pestalotiopsis fici (strain W106-1 / CGMCC3.15140)</name>
    <dbReference type="NCBI Taxonomy" id="1229662"/>
    <lineage>
        <taxon>Eukaryota</taxon>
        <taxon>Fungi</taxon>
        <taxon>Dikarya</taxon>
        <taxon>Ascomycota</taxon>
        <taxon>Pezizomycotina</taxon>
        <taxon>Sordariomycetes</taxon>
        <taxon>Xylariomycetidae</taxon>
        <taxon>Amphisphaeriales</taxon>
        <taxon>Sporocadaceae</taxon>
        <taxon>Pestalotiopsis</taxon>
    </lineage>
</organism>
<evidence type="ECO:0000313" key="2">
    <source>
        <dbReference type="EMBL" id="ETS78582.1"/>
    </source>
</evidence>
<accession>W3WZL7</accession>
<dbReference type="PROSITE" id="PS50181">
    <property type="entry name" value="FBOX"/>
    <property type="match status" value="1"/>
</dbReference>
<evidence type="ECO:0000259" key="1">
    <source>
        <dbReference type="PROSITE" id="PS50181"/>
    </source>
</evidence>
<dbReference type="AlphaFoldDB" id="W3WZL7"/>
<reference evidence="3" key="1">
    <citation type="journal article" date="2015" name="BMC Genomics">
        <title>Genomic and transcriptomic analysis of the endophytic fungus Pestalotiopsis fici reveals its lifestyle and high potential for synthesis of natural products.</title>
        <authorList>
            <person name="Wang X."/>
            <person name="Zhang X."/>
            <person name="Liu L."/>
            <person name="Xiang M."/>
            <person name="Wang W."/>
            <person name="Sun X."/>
            <person name="Che Y."/>
            <person name="Guo L."/>
            <person name="Liu G."/>
            <person name="Guo L."/>
            <person name="Wang C."/>
            <person name="Yin W.B."/>
            <person name="Stadler M."/>
            <person name="Zhang X."/>
            <person name="Liu X."/>
        </authorList>
    </citation>
    <scope>NUCLEOTIDE SEQUENCE [LARGE SCALE GENOMIC DNA]</scope>
    <source>
        <strain evidence="3">W106-1 / CGMCC3.15140</strain>
    </source>
</reference>
<dbReference type="InParanoid" id="W3WZL7"/>
<name>W3WZL7_PESFW</name>
<protein>
    <recommendedName>
        <fullName evidence="1">F-box domain-containing protein</fullName>
    </recommendedName>
</protein>
<dbReference type="OrthoDB" id="5421601at2759"/>
<feature type="domain" description="F-box" evidence="1">
    <location>
        <begin position="2"/>
        <end position="56"/>
    </location>
</feature>
<evidence type="ECO:0000313" key="3">
    <source>
        <dbReference type="Proteomes" id="UP000030651"/>
    </source>
</evidence>
<dbReference type="EMBL" id="KI912115">
    <property type="protein sequence ID" value="ETS78582.1"/>
    <property type="molecule type" value="Genomic_DNA"/>
</dbReference>
<dbReference type="GeneID" id="19275657"/>
<gene>
    <name evidence="2" type="ORF">PFICI_10644</name>
</gene>
<keyword evidence="3" id="KW-1185">Reference proteome</keyword>
<dbReference type="KEGG" id="pfy:PFICI_10644"/>